<keyword evidence="18" id="KW-0779">Telomere</keyword>
<keyword evidence="12" id="KW-0808">Transferase</keyword>
<dbReference type="SUPFAM" id="SSF56112">
    <property type="entry name" value="Protein kinase-like (PK-like)"/>
    <property type="match status" value="1"/>
</dbReference>
<keyword evidence="13" id="KW-0819">tRNA processing</keyword>
<evidence type="ECO:0000256" key="9">
    <source>
        <dbReference type="ARBA" id="ARBA00022454"/>
    </source>
</evidence>
<dbReference type="InterPro" id="IPR022495">
    <property type="entry name" value="Bud32"/>
</dbReference>
<dbReference type="KEGG" id="pgr:PGTG_18143"/>
<dbReference type="GO" id="GO:0004674">
    <property type="term" value="F:protein serine/threonine kinase activity"/>
    <property type="evidence" value="ECO:0000318"/>
    <property type="project" value="GO_Central"/>
</dbReference>
<evidence type="ECO:0000256" key="6">
    <source>
        <dbReference type="ARBA" id="ARBA00012513"/>
    </source>
</evidence>
<dbReference type="EC" id="2.7.11.1" evidence="6"/>
<dbReference type="GO" id="GO:0000781">
    <property type="term" value="C:chromosome, telomeric region"/>
    <property type="evidence" value="ECO:0007669"/>
    <property type="project" value="UniProtKB-SubCell"/>
</dbReference>
<comment type="catalytic activity">
    <reaction evidence="22">
        <text>L-threonyl-[protein] + ATP = O-phospho-L-threonyl-[protein] + ADP + H(+)</text>
        <dbReference type="Rhea" id="RHEA:46608"/>
        <dbReference type="Rhea" id="RHEA-COMP:11060"/>
        <dbReference type="Rhea" id="RHEA-COMP:11605"/>
        <dbReference type="ChEBI" id="CHEBI:15378"/>
        <dbReference type="ChEBI" id="CHEBI:30013"/>
        <dbReference type="ChEBI" id="CHEBI:30616"/>
        <dbReference type="ChEBI" id="CHEBI:61977"/>
        <dbReference type="ChEBI" id="CHEBI:456216"/>
        <dbReference type="EC" id="2.7.11.1"/>
    </reaction>
</comment>
<evidence type="ECO:0000256" key="2">
    <source>
        <dbReference type="ARBA" id="ARBA00004123"/>
    </source>
</evidence>
<evidence type="ECO:0000313" key="26">
    <source>
        <dbReference type="Proteomes" id="UP000008783"/>
    </source>
</evidence>
<accession>E3L678</accession>
<keyword evidence="19" id="KW-0539">Nucleus</keyword>
<dbReference type="Gene3D" id="3.30.200.20">
    <property type="entry name" value="Phosphorylase Kinase, domain 1"/>
    <property type="match status" value="1"/>
</dbReference>
<dbReference type="PROSITE" id="PS00109">
    <property type="entry name" value="PROTEIN_KINASE_TYR"/>
    <property type="match status" value="1"/>
</dbReference>
<name>E3L678_PUCGT</name>
<dbReference type="GO" id="GO:0016787">
    <property type="term" value="F:hydrolase activity"/>
    <property type="evidence" value="ECO:0007669"/>
    <property type="project" value="UniProtKB-KW"/>
</dbReference>
<dbReference type="GeneID" id="10532009"/>
<dbReference type="AlphaFoldDB" id="E3L678"/>
<dbReference type="OrthoDB" id="3399at2759"/>
<reference evidence="26" key="2">
    <citation type="journal article" date="2011" name="Proc. Natl. Acad. Sci. U.S.A.">
        <title>Obligate biotrophy features unraveled by the genomic analysis of rust fungi.</title>
        <authorList>
            <person name="Duplessis S."/>
            <person name="Cuomo C.A."/>
            <person name="Lin Y.-C."/>
            <person name="Aerts A."/>
            <person name="Tisserant E."/>
            <person name="Veneault-Fourrey C."/>
            <person name="Joly D.L."/>
            <person name="Hacquard S."/>
            <person name="Amselem J."/>
            <person name="Cantarel B.L."/>
            <person name="Chiu R."/>
            <person name="Coutinho P.M."/>
            <person name="Feau N."/>
            <person name="Field M."/>
            <person name="Frey P."/>
            <person name="Gelhaye E."/>
            <person name="Goldberg J."/>
            <person name="Grabherr M.G."/>
            <person name="Kodira C.D."/>
            <person name="Kohler A."/>
            <person name="Kuees U."/>
            <person name="Lindquist E.A."/>
            <person name="Lucas S.M."/>
            <person name="Mago R."/>
            <person name="Mauceli E."/>
            <person name="Morin E."/>
            <person name="Murat C."/>
            <person name="Pangilinan J.L."/>
            <person name="Park R."/>
            <person name="Pearson M."/>
            <person name="Quesneville H."/>
            <person name="Rouhier N."/>
            <person name="Sakthikumar S."/>
            <person name="Salamov A.A."/>
            <person name="Schmutz J."/>
            <person name="Selles B."/>
            <person name="Shapiro H."/>
            <person name="Tanguay P."/>
            <person name="Tuskan G.A."/>
            <person name="Henrissat B."/>
            <person name="Van de Peer Y."/>
            <person name="Rouze P."/>
            <person name="Ellis J.G."/>
            <person name="Dodds P.N."/>
            <person name="Schein J.E."/>
            <person name="Zhong S."/>
            <person name="Hamelin R.C."/>
            <person name="Grigoriev I.V."/>
            <person name="Szabo L.J."/>
            <person name="Martin F."/>
        </authorList>
    </citation>
    <scope>NUCLEOTIDE SEQUENCE [LARGE SCALE GENOMIC DNA]</scope>
    <source>
        <strain evidence="26">CRL 75-36-700-3 / race SCCL</strain>
    </source>
</reference>
<evidence type="ECO:0000256" key="3">
    <source>
        <dbReference type="ARBA" id="ARBA00004574"/>
    </source>
</evidence>
<comment type="function">
    <text evidence="1">Component of the EKC/KEOPS complex that is required for the formation of a threonylcarbamoyl group on adenosine at position 37 (t(6)A37) in tRNAs that read codons beginning with adenine. The complex is probably involved in the transfer of the threonylcarbamoyl moiety of threonylcarbamoyl-AMP (TC-AMP) to the N6 group of A37. BUD32 has ATPase activity in the context of the EKC/KEOPS complex and likely plays a supporting role to the catalytic subunit KAE1. The EKC/KEOPS complex also promotes both telomere uncapping and telomere elongation. The complex is required for efficient recruitment of transcriptional coactivators.</text>
</comment>
<proteinExistence type="inferred from homology"/>
<evidence type="ECO:0000313" key="25">
    <source>
        <dbReference type="EMBL" id="EFP92053.1"/>
    </source>
</evidence>
<dbReference type="VEuPathDB" id="FungiDB:PGTG_18143"/>
<dbReference type="PANTHER" id="PTHR12209:SF0">
    <property type="entry name" value="EKC_KEOPS COMPLEX SUBUNIT TP53RK"/>
    <property type="match status" value="1"/>
</dbReference>
<evidence type="ECO:0000256" key="8">
    <source>
        <dbReference type="ARBA" id="ARBA00019973"/>
    </source>
</evidence>
<reference key="1">
    <citation type="submission" date="2007-01" db="EMBL/GenBank/DDBJ databases">
        <title>The Genome Sequence of Puccinia graminis f. sp. tritici Strain CRL 75-36-700-3.</title>
        <authorList>
            <consortium name="The Broad Institute Genome Sequencing Platform"/>
            <person name="Birren B."/>
            <person name="Lander E."/>
            <person name="Galagan J."/>
            <person name="Nusbaum C."/>
            <person name="Devon K."/>
            <person name="Cuomo C."/>
            <person name="Jaffe D."/>
            <person name="Butler J."/>
            <person name="Alvarez P."/>
            <person name="Gnerre S."/>
            <person name="Grabherr M."/>
            <person name="Mauceli E."/>
            <person name="Brockman W."/>
            <person name="Young S."/>
            <person name="LaButti K."/>
            <person name="Sykes S."/>
            <person name="DeCaprio D."/>
            <person name="Crawford M."/>
            <person name="Koehrsen M."/>
            <person name="Engels R."/>
            <person name="Montgomery P."/>
            <person name="Pearson M."/>
            <person name="Howarth C."/>
            <person name="Larson L."/>
            <person name="White J."/>
            <person name="Zeng Q."/>
            <person name="Kodira C."/>
            <person name="Yandava C."/>
            <person name="Alvarado L."/>
            <person name="O'Leary S."/>
            <person name="Szabo L."/>
            <person name="Dean R."/>
            <person name="Schein J."/>
        </authorList>
    </citation>
    <scope>NUCLEOTIDE SEQUENCE</scope>
    <source>
        <strain>CRL 75-36-700-3</strain>
    </source>
</reference>
<evidence type="ECO:0000256" key="15">
    <source>
        <dbReference type="ARBA" id="ARBA00022777"/>
    </source>
</evidence>
<evidence type="ECO:0000256" key="18">
    <source>
        <dbReference type="ARBA" id="ARBA00022895"/>
    </source>
</evidence>
<evidence type="ECO:0000256" key="10">
    <source>
        <dbReference type="ARBA" id="ARBA00022527"/>
    </source>
</evidence>
<keyword evidence="26" id="KW-1185">Reference proteome</keyword>
<evidence type="ECO:0000259" key="24">
    <source>
        <dbReference type="PROSITE" id="PS50011"/>
    </source>
</evidence>
<dbReference type="GO" id="GO:0005829">
    <property type="term" value="C:cytosol"/>
    <property type="evidence" value="ECO:0000318"/>
    <property type="project" value="GO_Central"/>
</dbReference>
<keyword evidence="15 25" id="KW-0418">Kinase</keyword>
<feature type="domain" description="Protein kinase" evidence="24">
    <location>
        <begin position="32"/>
        <end position="274"/>
    </location>
</feature>
<dbReference type="HOGENOM" id="CLU_063953_0_0_1"/>
<dbReference type="GO" id="GO:0070525">
    <property type="term" value="P:tRNA threonylcarbamoyladenosine metabolic process"/>
    <property type="evidence" value="ECO:0000318"/>
    <property type="project" value="GO_Central"/>
</dbReference>
<dbReference type="GO" id="GO:0005634">
    <property type="term" value="C:nucleus"/>
    <property type="evidence" value="ECO:0000318"/>
    <property type="project" value="GO_Central"/>
</dbReference>
<protein>
    <recommendedName>
        <fullName evidence="8">EKC/KEOPS complex subunit BUD32</fullName>
        <ecNumber evidence="6">2.7.11.1</ecNumber>
    </recommendedName>
    <alternativeName>
        <fullName evidence="20 21">Atypical Serine/threonine protein kinase BUD32</fullName>
    </alternativeName>
    <alternativeName>
        <fullName evidence="7">EKC/KEOPS complex subunit bud32</fullName>
    </alternativeName>
</protein>
<evidence type="ECO:0000256" key="19">
    <source>
        <dbReference type="ARBA" id="ARBA00023242"/>
    </source>
</evidence>
<keyword evidence="11" id="KW-0597">Phosphoprotein</keyword>
<evidence type="ECO:0000256" key="5">
    <source>
        <dbReference type="ARBA" id="ARBA00011534"/>
    </source>
</evidence>
<evidence type="ECO:0000256" key="1">
    <source>
        <dbReference type="ARBA" id="ARBA00003747"/>
    </source>
</evidence>
<sequence>MGLCTATYYIGISRRDEHLRKDMMLADFAKVLESSTLIKQGAEAKVYTVELVKPAEGRPGITVLLKYRFPKTYRHPSLDSQLTKNRLTFEARSLTRALKTGVRVPVLKGLDLEQGWLMLEWIEGISLREWLQEHQQHEQSQEELLNLLSDVGTQIAKLHSADIIHGDLTTSNMMLRASKSQGPSRSNQEVVMIDFGLSSVTSLVEDKAVDLYVLERAFLSTHSDPNNRSLKHSSPLFEIVLQAYANYLSQESWIAINTRLANVRMRGRKRSMVG</sequence>
<dbReference type="FunCoup" id="E3L678">
    <property type="interactions" value="264"/>
</dbReference>
<keyword evidence="17" id="KW-0067">ATP-binding</keyword>
<evidence type="ECO:0000256" key="14">
    <source>
        <dbReference type="ARBA" id="ARBA00022741"/>
    </source>
</evidence>
<evidence type="ECO:0000256" key="23">
    <source>
        <dbReference type="ARBA" id="ARBA00048679"/>
    </source>
</evidence>
<keyword evidence="16" id="KW-0378">Hydrolase</keyword>
<dbReference type="InterPro" id="IPR000719">
    <property type="entry name" value="Prot_kinase_dom"/>
</dbReference>
<evidence type="ECO:0000256" key="16">
    <source>
        <dbReference type="ARBA" id="ARBA00022801"/>
    </source>
</evidence>
<dbReference type="FunFam" id="3.30.200.20:FF:000201">
    <property type="entry name" value="TP53-regulating kinase isoform X1"/>
    <property type="match status" value="1"/>
</dbReference>
<dbReference type="EMBL" id="DS178357">
    <property type="protein sequence ID" value="EFP92053.1"/>
    <property type="molecule type" value="Genomic_DNA"/>
</dbReference>
<dbReference type="Pfam" id="PF06293">
    <property type="entry name" value="Kdo"/>
    <property type="match status" value="1"/>
</dbReference>
<organism evidence="25 26">
    <name type="scientific">Puccinia graminis f. sp. tritici (strain CRL 75-36-700-3 / race SCCL)</name>
    <name type="common">Black stem rust fungus</name>
    <dbReference type="NCBI Taxonomy" id="418459"/>
    <lineage>
        <taxon>Eukaryota</taxon>
        <taxon>Fungi</taxon>
        <taxon>Dikarya</taxon>
        <taxon>Basidiomycota</taxon>
        <taxon>Pucciniomycotina</taxon>
        <taxon>Pucciniomycetes</taxon>
        <taxon>Pucciniales</taxon>
        <taxon>Pucciniaceae</taxon>
        <taxon>Puccinia</taxon>
    </lineage>
</organism>
<dbReference type="GO" id="GO:0000408">
    <property type="term" value="C:EKC/KEOPS complex"/>
    <property type="evidence" value="ECO:0000318"/>
    <property type="project" value="GO_Central"/>
</dbReference>
<keyword evidence="9" id="KW-0158">Chromosome</keyword>
<dbReference type="PANTHER" id="PTHR12209">
    <property type="entry name" value="NON-SPECIFIC SERINE/THREONINE PROTEIN KINASE"/>
    <property type="match status" value="1"/>
</dbReference>
<dbReference type="PROSITE" id="PS50011">
    <property type="entry name" value="PROTEIN_KINASE_DOM"/>
    <property type="match status" value="1"/>
</dbReference>
<dbReference type="FunFam" id="1.10.510.10:FF:000323">
    <property type="entry name" value="TP53-regulating kinase, putative"/>
    <property type="match status" value="1"/>
</dbReference>
<evidence type="ECO:0000256" key="13">
    <source>
        <dbReference type="ARBA" id="ARBA00022694"/>
    </source>
</evidence>
<comment type="subcellular location">
    <subcellularLocation>
        <location evidence="3">Chromosome</location>
        <location evidence="3">Telomere</location>
    </subcellularLocation>
    <subcellularLocation>
        <location evidence="2">Nucleus</location>
    </subcellularLocation>
</comment>
<dbReference type="GO" id="GO:0005524">
    <property type="term" value="F:ATP binding"/>
    <property type="evidence" value="ECO:0007669"/>
    <property type="project" value="UniProtKB-KW"/>
</dbReference>
<dbReference type="NCBIfam" id="TIGR03724">
    <property type="entry name" value="arch_bud32"/>
    <property type="match status" value="1"/>
</dbReference>
<evidence type="ECO:0000256" key="4">
    <source>
        <dbReference type="ARBA" id="ARBA00010630"/>
    </source>
</evidence>
<dbReference type="OMA" id="MVDIATQ"/>
<comment type="catalytic activity">
    <reaction evidence="23">
        <text>L-seryl-[protein] + ATP = O-phospho-L-seryl-[protein] + ADP + H(+)</text>
        <dbReference type="Rhea" id="RHEA:17989"/>
        <dbReference type="Rhea" id="RHEA-COMP:9863"/>
        <dbReference type="Rhea" id="RHEA-COMP:11604"/>
        <dbReference type="ChEBI" id="CHEBI:15378"/>
        <dbReference type="ChEBI" id="CHEBI:29999"/>
        <dbReference type="ChEBI" id="CHEBI:30616"/>
        <dbReference type="ChEBI" id="CHEBI:83421"/>
        <dbReference type="ChEBI" id="CHEBI:456216"/>
        <dbReference type="EC" id="2.7.11.1"/>
    </reaction>
</comment>
<gene>
    <name evidence="25" type="ORF">PGTG_18143</name>
</gene>
<dbReference type="InterPro" id="IPR011009">
    <property type="entry name" value="Kinase-like_dom_sf"/>
</dbReference>
<evidence type="ECO:0000256" key="20">
    <source>
        <dbReference type="ARBA" id="ARBA00030980"/>
    </source>
</evidence>
<evidence type="ECO:0000256" key="21">
    <source>
        <dbReference type="ARBA" id="ARBA00033194"/>
    </source>
</evidence>
<dbReference type="InParanoid" id="E3L678"/>
<dbReference type="Gene3D" id="1.10.510.10">
    <property type="entry name" value="Transferase(Phosphotransferase) domain 1"/>
    <property type="match status" value="1"/>
</dbReference>
<dbReference type="GO" id="GO:0008033">
    <property type="term" value="P:tRNA processing"/>
    <property type="evidence" value="ECO:0007669"/>
    <property type="project" value="UniProtKB-KW"/>
</dbReference>
<evidence type="ECO:0000256" key="11">
    <source>
        <dbReference type="ARBA" id="ARBA00022553"/>
    </source>
</evidence>
<comment type="similarity">
    <text evidence="4">Belongs to the protein kinase superfamily. BUD32 family.</text>
</comment>
<dbReference type="RefSeq" id="XP_003336472.1">
    <property type="nucleotide sequence ID" value="XM_003336424.2"/>
</dbReference>
<dbReference type="InterPro" id="IPR008266">
    <property type="entry name" value="Tyr_kinase_AS"/>
</dbReference>
<dbReference type="STRING" id="418459.E3L678"/>
<evidence type="ECO:0000256" key="22">
    <source>
        <dbReference type="ARBA" id="ARBA00047899"/>
    </source>
</evidence>
<evidence type="ECO:0000256" key="12">
    <source>
        <dbReference type="ARBA" id="ARBA00022679"/>
    </source>
</evidence>
<keyword evidence="10" id="KW-0723">Serine/threonine-protein kinase</keyword>
<evidence type="ECO:0000256" key="17">
    <source>
        <dbReference type="ARBA" id="ARBA00022840"/>
    </source>
</evidence>
<evidence type="ECO:0000256" key="7">
    <source>
        <dbReference type="ARBA" id="ARBA00013948"/>
    </source>
</evidence>
<comment type="subunit">
    <text evidence="5">Component of the EKC/KEOPS complex composed of at least BUD32, CGI121, GON7, KAE1 and PCC1; the whole complex dimerizes.</text>
</comment>
<keyword evidence="14" id="KW-0547">Nucleotide-binding</keyword>
<dbReference type="Proteomes" id="UP000008783">
    <property type="component" value="Unassembled WGS sequence"/>
</dbReference>